<feature type="domain" description="ThuA-like" evidence="2">
    <location>
        <begin position="123"/>
        <end position="279"/>
    </location>
</feature>
<dbReference type="Proteomes" id="UP000324974">
    <property type="component" value="Chromosome"/>
</dbReference>
<feature type="chain" id="PRO_5022722801" evidence="1">
    <location>
        <begin position="20"/>
        <end position="319"/>
    </location>
</feature>
<dbReference type="Pfam" id="PF06283">
    <property type="entry name" value="ThuA"/>
    <property type="match status" value="1"/>
</dbReference>
<dbReference type="InterPro" id="IPR029010">
    <property type="entry name" value="ThuA-like"/>
</dbReference>
<dbReference type="OrthoDB" id="251914at2"/>
<keyword evidence="4" id="KW-1185">Reference proteome</keyword>
<evidence type="ECO:0000259" key="2">
    <source>
        <dbReference type="Pfam" id="PF06283"/>
    </source>
</evidence>
<evidence type="ECO:0000313" key="3">
    <source>
        <dbReference type="EMBL" id="QEL16482.1"/>
    </source>
</evidence>
<dbReference type="SUPFAM" id="SSF52317">
    <property type="entry name" value="Class I glutamine amidotransferase-like"/>
    <property type="match status" value="1"/>
</dbReference>
<dbReference type="RefSeq" id="WP_149111208.1">
    <property type="nucleotide sequence ID" value="NZ_CP042425.1"/>
</dbReference>
<organism evidence="3 4">
    <name type="scientific">Limnoglobus roseus</name>
    <dbReference type="NCBI Taxonomy" id="2598579"/>
    <lineage>
        <taxon>Bacteria</taxon>
        <taxon>Pseudomonadati</taxon>
        <taxon>Planctomycetota</taxon>
        <taxon>Planctomycetia</taxon>
        <taxon>Gemmatales</taxon>
        <taxon>Gemmataceae</taxon>
        <taxon>Limnoglobus</taxon>
    </lineage>
</organism>
<gene>
    <name evidence="3" type="ORF">PX52LOC_03439</name>
</gene>
<name>A0A5C1AFH2_9BACT</name>
<evidence type="ECO:0000256" key="1">
    <source>
        <dbReference type="SAM" id="SignalP"/>
    </source>
</evidence>
<protein>
    <submittedName>
        <fullName evidence="3">Thioesterase</fullName>
    </submittedName>
</protein>
<keyword evidence="1" id="KW-0732">Signal</keyword>
<dbReference type="InterPro" id="IPR029062">
    <property type="entry name" value="Class_I_gatase-like"/>
</dbReference>
<dbReference type="PANTHER" id="PTHR40469:SF2">
    <property type="entry name" value="GALACTOSE-BINDING DOMAIN-LIKE SUPERFAMILY PROTEIN"/>
    <property type="match status" value="1"/>
</dbReference>
<sequence length="319" mass="36031">MFRLSTLVLLAAFANVASAQDKPAIDPYDQSKVPLEVAPPDDFKGKVVLLIAGKPSHGPGDHEFYAGTAILMNLLKQTPNVWPVMAKDGWPKNEKLFDIADSVLFYMDGRNGHPVVQKDAAGDRMDRLQKLMDKGVGWVNLHYAVDYLPQHGKRVLGWMGGYYEPDYSINPHWDAVIRTLPTHPITRGVKPFTLRDEWYYGMRFPEDMKNVTPILQAVPPDNTRTTKYTAGRKGEIETMAWAYERDNKGRGFGFTGGHFHRNWADENFRRIVVNAILWTAHVEVPESGAKAEFDAADLNKNLDKKGKAEFKPILPPEKK</sequence>
<dbReference type="PANTHER" id="PTHR40469">
    <property type="entry name" value="SECRETED GLYCOSYL HYDROLASE"/>
    <property type="match status" value="1"/>
</dbReference>
<proteinExistence type="predicted"/>
<reference evidence="4" key="1">
    <citation type="submission" date="2019-08" db="EMBL/GenBank/DDBJ databases">
        <title>Limnoglobus roseus gen. nov., sp. nov., a novel freshwater planctomycete with a giant genome from the family Gemmataceae.</title>
        <authorList>
            <person name="Kulichevskaya I.S."/>
            <person name="Naumoff D.G."/>
            <person name="Miroshnikov K."/>
            <person name="Ivanova A."/>
            <person name="Philippov D.A."/>
            <person name="Hakobyan A."/>
            <person name="Rijpstra I.C."/>
            <person name="Sinninghe Damste J.S."/>
            <person name="Liesack W."/>
            <person name="Dedysh S.N."/>
        </authorList>
    </citation>
    <scope>NUCLEOTIDE SEQUENCE [LARGE SCALE GENOMIC DNA]</scope>
    <source>
        <strain evidence="4">PX52</strain>
    </source>
</reference>
<accession>A0A5C1AFH2</accession>
<dbReference type="Gene3D" id="3.40.50.880">
    <property type="match status" value="1"/>
</dbReference>
<dbReference type="EMBL" id="CP042425">
    <property type="protein sequence ID" value="QEL16482.1"/>
    <property type="molecule type" value="Genomic_DNA"/>
</dbReference>
<evidence type="ECO:0000313" key="4">
    <source>
        <dbReference type="Proteomes" id="UP000324974"/>
    </source>
</evidence>
<feature type="signal peptide" evidence="1">
    <location>
        <begin position="1"/>
        <end position="19"/>
    </location>
</feature>
<dbReference type="AlphaFoldDB" id="A0A5C1AFH2"/>
<dbReference type="KEGG" id="lrs:PX52LOC_03439"/>